<dbReference type="FunFam" id="3.90.80.10:FF:000003">
    <property type="entry name" value="Inorganic pyrophosphatase"/>
    <property type="match status" value="1"/>
</dbReference>
<evidence type="ECO:0000313" key="9">
    <source>
        <dbReference type="Proteomes" id="UP000646523"/>
    </source>
</evidence>
<comment type="function">
    <text evidence="7">Catalyzes the hydrolysis of inorganic pyrophosphate (PPi) forming two phosphate ions.</text>
</comment>
<accession>A0A917YVW5</accession>
<feature type="binding site" evidence="7">
    <location>
        <position position="16"/>
    </location>
    <ligand>
        <name>substrate</name>
    </ligand>
</feature>
<dbReference type="AlphaFoldDB" id="A0A917YVW5"/>
<evidence type="ECO:0000256" key="2">
    <source>
        <dbReference type="ARBA" id="ARBA00022490"/>
    </source>
</evidence>
<keyword evidence="9" id="KW-1185">Reference proteome</keyword>
<evidence type="ECO:0000256" key="7">
    <source>
        <dbReference type="HAMAP-Rule" id="MF_00209"/>
    </source>
</evidence>
<evidence type="ECO:0000256" key="3">
    <source>
        <dbReference type="ARBA" id="ARBA00022723"/>
    </source>
</evidence>
<dbReference type="InterPro" id="IPR036649">
    <property type="entry name" value="Pyrophosphatase_sf"/>
</dbReference>
<reference evidence="8" key="2">
    <citation type="submission" date="2020-09" db="EMBL/GenBank/DDBJ databases">
        <authorList>
            <person name="Sun Q."/>
            <person name="Zhou Y."/>
        </authorList>
    </citation>
    <scope>NUCLEOTIDE SEQUENCE</scope>
    <source>
        <strain evidence="8">CGMCC 4.7368</strain>
    </source>
</reference>
<gene>
    <name evidence="7 8" type="primary">ppa</name>
    <name evidence="8" type="ORF">GCM10012289_26350</name>
</gene>
<dbReference type="GO" id="GO:0005737">
    <property type="term" value="C:cytoplasm"/>
    <property type="evidence" value="ECO:0007669"/>
    <property type="project" value="UniProtKB-SubCell"/>
</dbReference>
<keyword evidence="5 7" id="KW-0460">Magnesium</keyword>
<dbReference type="GO" id="GO:0000287">
    <property type="term" value="F:magnesium ion binding"/>
    <property type="evidence" value="ECO:0007669"/>
    <property type="project" value="UniProtKB-UniRule"/>
</dbReference>
<sequence>MRFDVIVETPKGSRNKYEMDTVKQRIRLDRLLFTATAYPYDYGFLPDTLAEDGDPLDALVLGEAPTFPGCVIRARPIAVFWMLDERGPDAKILCVPVDDLRFDHYRDMDDVPVHVRAEIGHFFGVYKDLEPGKSANARGWERRESAERLVEEAILRFASQAPVSEPSRPGDSATGN</sequence>
<dbReference type="PROSITE" id="PS00387">
    <property type="entry name" value="PPASE"/>
    <property type="match status" value="1"/>
</dbReference>
<dbReference type="Pfam" id="PF00719">
    <property type="entry name" value="Pyrophosphatase"/>
    <property type="match status" value="1"/>
</dbReference>
<reference evidence="8" key="1">
    <citation type="journal article" date="2014" name="Int. J. Syst. Evol. Microbiol.">
        <title>Complete genome sequence of Corynebacterium casei LMG S-19264T (=DSM 44701T), isolated from a smear-ripened cheese.</title>
        <authorList>
            <consortium name="US DOE Joint Genome Institute (JGI-PGF)"/>
            <person name="Walter F."/>
            <person name="Albersmeier A."/>
            <person name="Kalinowski J."/>
            <person name="Ruckert C."/>
        </authorList>
    </citation>
    <scope>NUCLEOTIDE SEQUENCE</scope>
    <source>
        <strain evidence="8">CGMCC 4.7368</strain>
    </source>
</reference>
<evidence type="ECO:0000256" key="4">
    <source>
        <dbReference type="ARBA" id="ARBA00022801"/>
    </source>
</evidence>
<protein>
    <recommendedName>
        <fullName evidence="7">Inorganic pyrophosphatase</fullName>
        <ecNumber evidence="7">3.6.1.1</ecNumber>
    </recommendedName>
    <alternativeName>
        <fullName evidence="7">Pyrophosphate phospho-hydrolase</fullName>
        <shortName evidence="7">PPase</shortName>
    </alternativeName>
</protein>
<evidence type="ECO:0000256" key="1">
    <source>
        <dbReference type="ARBA" id="ARBA00001946"/>
    </source>
</evidence>
<dbReference type="EC" id="3.6.1.1" evidence="7"/>
<comment type="cofactor">
    <cofactor evidence="1 7">
        <name>Mg(2+)</name>
        <dbReference type="ChEBI" id="CHEBI:18420"/>
    </cofactor>
</comment>
<organism evidence="8 9">
    <name type="scientific">Nonomuraea cavernae</name>
    <dbReference type="NCBI Taxonomy" id="2045107"/>
    <lineage>
        <taxon>Bacteria</taxon>
        <taxon>Bacillati</taxon>
        <taxon>Actinomycetota</taxon>
        <taxon>Actinomycetes</taxon>
        <taxon>Streptosporangiales</taxon>
        <taxon>Streptosporangiaceae</taxon>
        <taxon>Nonomuraea</taxon>
    </lineage>
</organism>
<name>A0A917YVW5_9ACTN</name>
<feature type="binding site" evidence="7">
    <location>
        <position position="89"/>
    </location>
    <ligand>
        <name>Mg(2+)</name>
        <dbReference type="ChEBI" id="CHEBI:18420"/>
        <label>3</label>
    </ligand>
</feature>
<evidence type="ECO:0000256" key="5">
    <source>
        <dbReference type="ARBA" id="ARBA00022842"/>
    </source>
</evidence>
<feature type="active site" description="Proton acceptor" evidence="7">
    <location>
        <position position="89"/>
    </location>
</feature>
<comment type="catalytic activity">
    <reaction evidence="6 7">
        <text>diphosphate + H2O = 2 phosphate + H(+)</text>
        <dbReference type="Rhea" id="RHEA:24576"/>
        <dbReference type="ChEBI" id="CHEBI:15377"/>
        <dbReference type="ChEBI" id="CHEBI:15378"/>
        <dbReference type="ChEBI" id="CHEBI:33019"/>
        <dbReference type="ChEBI" id="CHEBI:43474"/>
        <dbReference type="EC" id="3.6.1.1"/>
    </reaction>
</comment>
<keyword evidence="2 7" id="KW-0963">Cytoplasm</keyword>
<keyword evidence="4 7" id="KW-0378">Hydrolase</keyword>
<evidence type="ECO:0000256" key="6">
    <source>
        <dbReference type="ARBA" id="ARBA00047820"/>
    </source>
</evidence>
<comment type="caution">
    <text evidence="8">The sequence shown here is derived from an EMBL/GenBank/DDBJ whole genome shotgun (WGS) entry which is preliminary data.</text>
</comment>
<feature type="binding site" evidence="7">
    <location>
        <position position="8"/>
    </location>
    <ligand>
        <name>Mg(2+)</name>
        <dbReference type="ChEBI" id="CHEBI:18420"/>
        <label>2</label>
    </ligand>
</feature>
<feature type="binding site" evidence="7">
    <location>
        <position position="30"/>
    </location>
    <ligand>
        <name>substrate</name>
    </ligand>
</feature>
<evidence type="ECO:0000313" key="8">
    <source>
        <dbReference type="EMBL" id="GGO68181.1"/>
    </source>
</evidence>
<comment type="subunit">
    <text evidence="7">Homohexamer.</text>
</comment>
<feature type="binding site" evidence="7">
    <location>
        <position position="57"/>
    </location>
    <ligand>
        <name>Mg(2+)</name>
        <dbReference type="ChEBI" id="CHEBI:18420"/>
        <label>2</label>
    </ligand>
</feature>
<dbReference type="RefSeq" id="WP_189124348.1">
    <property type="nucleotide sequence ID" value="NZ_BMNH01000006.1"/>
</dbReference>
<dbReference type="CDD" id="cd00412">
    <property type="entry name" value="pyrophosphatase"/>
    <property type="match status" value="1"/>
</dbReference>
<feature type="binding site" evidence="7">
    <location>
        <position position="57"/>
    </location>
    <ligand>
        <name>Mg(2+)</name>
        <dbReference type="ChEBI" id="CHEBI:18420"/>
        <label>1</label>
    </ligand>
</feature>
<dbReference type="GO" id="GO:0006796">
    <property type="term" value="P:phosphate-containing compound metabolic process"/>
    <property type="evidence" value="ECO:0007669"/>
    <property type="project" value="InterPro"/>
</dbReference>
<comment type="similarity">
    <text evidence="7">Belongs to the PPase family.</text>
</comment>
<feature type="binding site" evidence="7">
    <location>
        <position position="89"/>
    </location>
    <ligand>
        <name>Mg(2+)</name>
        <dbReference type="ChEBI" id="CHEBI:18420"/>
        <label>1</label>
    </ligand>
</feature>
<proteinExistence type="inferred from homology"/>
<feature type="binding site" evidence="7">
    <location>
        <position position="52"/>
    </location>
    <ligand>
        <name>Mg(2+)</name>
        <dbReference type="ChEBI" id="CHEBI:18420"/>
        <label>1</label>
    </ligand>
</feature>
<dbReference type="HAMAP" id="MF_00209">
    <property type="entry name" value="Inorganic_PPase"/>
    <property type="match status" value="1"/>
</dbReference>
<dbReference type="InterPro" id="IPR008162">
    <property type="entry name" value="Pyrophosphatase"/>
</dbReference>
<dbReference type="EMBL" id="BMNH01000006">
    <property type="protein sequence ID" value="GGO68181.1"/>
    <property type="molecule type" value="Genomic_DNA"/>
</dbReference>
<feature type="binding site" evidence="7">
    <location>
        <position position="126"/>
    </location>
    <ligand>
        <name>substrate</name>
    </ligand>
</feature>
<dbReference type="Proteomes" id="UP000646523">
    <property type="component" value="Unassembled WGS sequence"/>
</dbReference>
<feature type="binding site" evidence="7">
    <location>
        <position position="84"/>
    </location>
    <ligand>
        <name>Mg(2+)</name>
        <dbReference type="ChEBI" id="CHEBI:18420"/>
        <label>3</label>
    </ligand>
</feature>
<dbReference type="Gene3D" id="3.90.80.10">
    <property type="entry name" value="Inorganic pyrophosphatase"/>
    <property type="match status" value="1"/>
</dbReference>
<keyword evidence="3 7" id="KW-0479">Metal-binding</keyword>
<dbReference type="GO" id="GO:0004427">
    <property type="term" value="F:inorganic diphosphate phosphatase activity"/>
    <property type="evidence" value="ECO:0007669"/>
    <property type="project" value="UniProtKB-UniRule"/>
</dbReference>
<comment type="subcellular location">
    <subcellularLocation>
        <location evidence="7">Cytoplasm</location>
    </subcellularLocation>
</comment>
<dbReference type="PANTHER" id="PTHR10286">
    <property type="entry name" value="INORGANIC PYROPHOSPHATASE"/>
    <property type="match status" value="1"/>
</dbReference>
<dbReference type="SUPFAM" id="SSF50324">
    <property type="entry name" value="Inorganic pyrophosphatase"/>
    <property type="match status" value="1"/>
</dbReference>
<feature type="binding site" evidence="7">
    <location>
        <position position="42"/>
    </location>
    <ligand>
        <name>substrate</name>
    </ligand>
</feature>